<proteinExistence type="inferred from homology"/>
<protein>
    <submittedName>
        <fullName evidence="6">Glycosyl transferase</fullName>
    </submittedName>
</protein>
<sequence length="375" mass="42644">MLKFYLIGILCYCLLLWLMARTWPKAVKSLELPKSKIPISLVIACRNEALRVPSLVSQIRNLDYPYLEVILVDDHSEDQTFDLLTAELEGEEHVKILRGVGVGKKTAISQAVSIASGELILCTDADCNWPQDWLETLMAPFSDPKIQLVAGPVLCEENEQFLSKFQKIDWLSILMVSNFAIQKERPIMCSAANMMYRKTAFEKVNGYSGNEKYWSGDDEFLLKKMVSHFGPEAIQYLPFQQSLVKTQAESNWSSLFNQRIRWAGKWKAHESSFHILSAFLPFLMQLFWISSFVLLTLDWEGGMIFLAVWGIKIVGEALAFGRITRSLNTPLSLSNLILTSFIHPFYVLGIGIGLIRGKYSWKGRKNLALSKIEKT</sequence>
<feature type="transmembrane region" description="Helical" evidence="4">
    <location>
        <begin position="275"/>
        <end position="297"/>
    </location>
</feature>
<dbReference type="Gene3D" id="3.90.550.10">
    <property type="entry name" value="Spore Coat Polysaccharide Biosynthesis Protein SpsA, Chain A"/>
    <property type="match status" value="1"/>
</dbReference>
<feature type="transmembrane region" description="Helical" evidence="4">
    <location>
        <begin position="304"/>
        <end position="324"/>
    </location>
</feature>
<dbReference type="SUPFAM" id="SSF53448">
    <property type="entry name" value="Nucleotide-diphospho-sugar transferases"/>
    <property type="match status" value="1"/>
</dbReference>
<dbReference type="PANTHER" id="PTHR43630">
    <property type="entry name" value="POLY-BETA-1,6-N-ACETYL-D-GLUCOSAMINE SYNTHASE"/>
    <property type="match status" value="1"/>
</dbReference>
<keyword evidence="2" id="KW-0328">Glycosyltransferase</keyword>
<name>A3HYK6_9BACT</name>
<dbReference type="Proteomes" id="UP000003919">
    <property type="component" value="Chromosome"/>
</dbReference>
<dbReference type="InterPro" id="IPR001173">
    <property type="entry name" value="Glyco_trans_2-like"/>
</dbReference>
<evidence type="ECO:0000256" key="2">
    <source>
        <dbReference type="ARBA" id="ARBA00022676"/>
    </source>
</evidence>
<dbReference type="OrthoDB" id="9805625at2"/>
<keyword evidence="7" id="KW-1185">Reference proteome</keyword>
<dbReference type="RefSeq" id="WP_008198948.1">
    <property type="nucleotide sequence ID" value="NZ_CM001023.1"/>
</dbReference>
<dbReference type="EMBL" id="CM001023">
    <property type="protein sequence ID" value="EAZ80342.2"/>
    <property type="molecule type" value="Genomic_DNA"/>
</dbReference>
<dbReference type="AlphaFoldDB" id="A3HYK6"/>
<dbReference type="eggNOG" id="COG1215">
    <property type="taxonomic scope" value="Bacteria"/>
</dbReference>
<keyword evidence="4" id="KW-1133">Transmembrane helix</keyword>
<dbReference type="HOGENOM" id="CLU_055604_1_0_10"/>
<dbReference type="PANTHER" id="PTHR43630:SF1">
    <property type="entry name" value="POLY-BETA-1,6-N-ACETYL-D-GLUCOSAMINE SYNTHASE"/>
    <property type="match status" value="1"/>
</dbReference>
<keyword evidence="4" id="KW-0472">Membrane</keyword>
<feature type="domain" description="Glycosyltransferase 2-like" evidence="5">
    <location>
        <begin position="40"/>
        <end position="203"/>
    </location>
</feature>
<keyword evidence="3 6" id="KW-0808">Transferase</keyword>
<feature type="transmembrane region" description="Helical" evidence="4">
    <location>
        <begin position="336"/>
        <end position="355"/>
    </location>
</feature>
<dbReference type="CDD" id="cd04192">
    <property type="entry name" value="GT_2_like_e"/>
    <property type="match status" value="1"/>
</dbReference>
<reference evidence="6 7" key="1">
    <citation type="journal article" date="2011" name="J. Bacteriol.">
        <title>Complete genome sequence of Algoriphagus sp. PR1, bacterial prey of a colony-forming choanoflagellate.</title>
        <authorList>
            <person name="Alegado R.A."/>
            <person name="Ferriera S."/>
            <person name="Nusbaum C."/>
            <person name="Young S.K."/>
            <person name="Zeng Q."/>
            <person name="Imamovic A."/>
            <person name="Fairclough S.R."/>
            <person name="King N."/>
        </authorList>
    </citation>
    <scope>NUCLEOTIDE SEQUENCE [LARGE SCALE GENOMIC DNA]</scope>
    <source>
        <strain evidence="6 7">PR1</strain>
    </source>
</reference>
<dbReference type="STRING" id="388413.ALPR1_05450"/>
<dbReference type="EMBL" id="AAXU02000001">
    <property type="protein sequence ID" value="EAZ80342.2"/>
    <property type="molecule type" value="Genomic_DNA"/>
</dbReference>
<dbReference type="GO" id="GO:0016757">
    <property type="term" value="F:glycosyltransferase activity"/>
    <property type="evidence" value="ECO:0007669"/>
    <property type="project" value="UniProtKB-KW"/>
</dbReference>
<comment type="caution">
    <text evidence="6">The sequence shown here is derived from an EMBL/GenBank/DDBJ whole genome shotgun (WGS) entry which is preliminary data.</text>
</comment>
<evidence type="ECO:0000313" key="7">
    <source>
        <dbReference type="Proteomes" id="UP000003919"/>
    </source>
</evidence>
<keyword evidence="4" id="KW-0812">Transmembrane</keyword>
<comment type="similarity">
    <text evidence="1">Belongs to the glycosyltransferase 2 family.</text>
</comment>
<dbReference type="InterPro" id="IPR029044">
    <property type="entry name" value="Nucleotide-diphossugar_trans"/>
</dbReference>
<gene>
    <name evidence="6" type="ORF">ALPR1_05450</name>
</gene>
<accession>A3HYK6</accession>
<dbReference type="Pfam" id="PF00535">
    <property type="entry name" value="Glycos_transf_2"/>
    <property type="match status" value="1"/>
</dbReference>
<evidence type="ECO:0000256" key="3">
    <source>
        <dbReference type="ARBA" id="ARBA00022679"/>
    </source>
</evidence>
<evidence type="ECO:0000313" key="6">
    <source>
        <dbReference type="EMBL" id="EAZ80342.2"/>
    </source>
</evidence>
<evidence type="ECO:0000259" key="5">
    <source>
        <dbReference type="Pfam" id="PF00535"/>
    </source>
</evidence>
<organism evidence="6 7">
    <name type="scientific">Algoriphagus machipongonensis</name>
    <dbReference type="NCBI Taxonomy" id="388413"/>
    <lineage>
        <taxon>Bacteria</taxon>
        <taxon>Pseudomonadati</taxon>
        <taxon>Bacteroidota</taxon>
        <taxon>Cytophagia</taxon>
        <taxon>Cytophagales</taxon>
        <taxon>Cyclobacteriaceae</taxon>
        <taxon>Algoriphagus</taxon>
    </lineage>
</organism>
<evidence type="ECO:0000256" key="1">
    <source>
        <dbReference type="ARBA" id="ARBA00006739"/>
    </source>
</evidence>
<evidence type="ECO:0000256" key="4">
    <source>
        <dbReference type="SAM" id="Phobius"/>
    </source>
</evidence>